<dbReference type="HOGENOM" id="CLU_921442_0_0_1"/>
<name>H6C0X5_EXODN</name>
<feature type="region of interest" description="Disordered" evidence="1">
    <location>
        <begin position="112"/>
        <end position="200"/>
    </location>
</feature>
<feature type="compositionally biased region" description="Pro residues" evidence="1">
    <location>
        <begin position="174"/>
        <end position="196"/>
    </location>
</feature>
<accession>H6C0X5</accession>
<dbReference type="EMBL" id="JH226133">
    <property type="protein sequence ID" value="EHY57313.1"/>
    <property type="molecule type" value="Genomic_DNA"/>
</dbReference>
<dbReference type="InParanoid" id="H6C0X5"/>
<evidence type="ECO:0000256" key="1">
    <source>
        <dbReference type="SAM" id="MobiDB-lite"/>
    </source>
</evidence>
<organism evidence="3 4">
    <name type="scientific">Exophiala dermatitidis (strain ATCC 34100 / CBS 525.76 / NIH/UT8656)</name>
    <name type="common">Black yeast</name>
    <name type="synonym">Wangiella dermatitidis</name>
    <dbReference type="NCBI Taxonomy" id="858893"/>
    <lineage>
        <taxon>Eukaryota</taxon>
        <taxon>Fungi</taxon>
        <taxon>Dikarya</taxon>
        <taxon>Ascomycota</taxon>
        <taxon>Pezizomycotina</taxon>
        <taxon>Eurotiomycetes</taxon>
        <taxon>Chaetothyriomycetidae</taxon>
        <taxon>Chaetothyriales</taxon>
        <taxon>Herpotrichiellaceae</taxon>
        <taxon>Exophiala</taxon>
    </lineage>
</organism>
<dbReference type="AlphaFoldDB" id="H6C0X5"/>
<dbReference type="Proteomes" id="UP000007304">
    <property type="component" value="Unassembled WGS sequence"/>
</dbReference>
<evidence type="ECO:0000313" key="4">
    <source>
        <dbReference type="Proteomes" id="UP000007304"/>
    </source>
</evidence>
<dbReference type="RefSeq" id="XP_009157774.1">
    <property type="nucleotide sequence ID" value="XM_009159526.1"/>
</dbReference>
<keyword evidence="4" id="KW-1185">Reference proteome</keyword>
<keyword evidence="2" id="KW-0812">Transmembrane</keyword>
<feature type="transmembrane region" description="Helical" evidence="2">
    <location>
        <begin position="74"/>
        <end position="103"/>
    </location>
</feature>
<proteinExistence type="predicted"/>
<gene>
    <name evidence="3" type="ORF">HMPREF1120_05355</name>
</gene>
<protein>
    <submittedName>
        <fullName evidence="3">Uncharacterized protein</fullName>
    </submittedName>
</protein>
<dbReference type="VEuPathDB" id="FungiDB:HMPREF1120_05355"/>
<sequence length="302" mass="33604">MAPTALTPLVDVSSVGRRPLTEWKQVSVCEHVGCILTGLLVKALSWLAKGVIKLLSWLWHASGAAYLFDIILRALTIVAIGYITFWIVFIAIKIVPIAIRIVLRVVRERRERTTPRGVSGDSRHFHGVSAASSSSEGFANFRTSPHSNYGTCSESASRGPPPQDTNTYQQFIPPTEPSPVTPPTEPSPVTPAPPTEPSSVTFQKWHDHTKTCLEDKSSLQEFPYPPIASCTECRAKQNQGQPCDHAIADFFRQSPEYSCQWLKQERNRWHPDKFVRCSASIRKSAEDIFKVVQGLHEGHPPP</sequence>
<dbReference type="STRING" id="858893.H6C0X5"/>
<evidence type="ECO:0000256" key="2">
    <source>
        <dbReference type="SAM" id="Phobius"/>
    </source>
</evidence>
<evidence type="ECO:0000313" key="3">
    <source>
        <dbReference type="EMBL" id="EHY57313.1"/>
    </source>
</evidence>
<feature type="compositionally biased region" description="Polar residues" evidence="1">
    <location>
        <begin position="130"/>
        <end position="156"/>
    </location>
</feature>
<reference evidence="3" key="1">
    <citation type="submission" date="2011-07" db="EMBL/GenBank/DDBJ databases">
        <title>The Genome Sequence of Exophiala (Wangiella) dermatitidis NIH/UT8656.</title>
        <authorList>
            <consortium name="The Broad Institute Genome Sequencing Platform"/>
            <person name="Cuomo C."/>
            <person name="Wang Z."/>
            <person name="Hunicke-Smith S."/>
            <person name="Szanislo P.J."/>
            <person name="Earl A."/>
            <person name="Young S.K."/>
            <person name="Zeng Q."/>
            <person name="Gargeya S."/>
            <person name="Fitzgerald M."/>
            <person name="Haas B."/>
            <person name="Abouelleil A."/>
            <person name="Alvarado L."/>
            <person name="Arachchi H.M."/>
            <person name="Berlin A."/>
            <person name="Brown A."/>
            <person name="Chapman S.B."/>
            <person name="Chen Z."/>
            <person name="Dunbar C."/>
            <person name="Freedman E."/>
            <person name="Gearin G."/>
            <person name="Gellesch M."/>
            <person name="Goldberg J."/>
            <person name="Griggs A."/>
            <person name="Gujja S."/>
            <person name="Heiman D."/>
            <person name="Howarth C."/>
            <person name="Larson L."/>
            <person name="Lui A."/>
            <person name="MacDonald P.J.P."/>
            <person name="Montmayeur A."/>
            <person name="Murphy C."/>
            <person name="Neiman D."/>
            <person name="Pearson M."/>
            <person name="Priest M."/>
            <person name="Roberts A."/>
            <person name="Saif S."/>
            <person name="Shea T."/>
            <person name="Shenoy N."/>
            <person name="Sisk P."/>
            <person name="Stolte C."/>
            <person name="Sykes S."/>
            <person name="Wortman J."/>
            <person name="Nusbaum C."/>
            <person name="Birren B."/>
        </authorList>
    </citation>
    <scope>NUCLEOTIDE SEQUENCE</scope>
    <source>
        <strain evidence="3">NIH/UT8656</strain>
    </source>
</reference>
<dbReference type="GeneID" id="20309994"/>
<keyword evidence="2" id="KW-0472">Membrane</keyword>
<keyword evidence="2" id="KW-1133">Transmembrane helix</keyword>